<evidence type="ECO:0000256" key="5">
    <source>
        <dbReference type="SAM" id="MobiDB-lite"/>
    </source>
</evidence>
<comment type="subcellular location">
    <subcellularLocation>
        <location evidence="1">Chromosome</location>
        <location evidence="1">Centromere</location>
        <location evidence="1">Kinetochore</location>
    </subcellularLocation>
</comment>
<keyword evidence="2" id="KW-0158">Chromosome</keyword>
<sequence length="555" mass="62717">MVILDRTPAAAAGVSSSPLRRSSPRVPRGTASPLPDPILPYLRSIKRAMDDLGTGPRYDTAALDRLKLYVTECIEKYGDDYQYSTDPRLLKVWILYADATGEFTRVYQHLEEREMFLEHALLYESYALFLFSKGHVLEADKVYGIGVARKAEPLDHLKNKHLAFLKHLERLIEEAEADAQPKPSKIQKKEPTVVDPWSESTMSTLLKTINGDLKNFAGYHKSNKVYSGQVSLTSSQNALRNKVIELGGRKYQIKGSPGTGAFAKVYKAAVDGNAEELVALKIQKPPFPWEFYIYRQLDMRISDIERPSFGYTHEMHIFSDVSVLVCDYLHHGTLLDVINYHLVVSRNMDEVLCMYYTIEMLNLLETLHSVGIIHGDFKPDNILVRYPSGDIVEETFRTETRAEKNQGLCLVDWGRGIDLNLFPTGTEFRGDSGTSGFSCVEMQEERNWTYQVDTYGLCVIAHMMLHGTAMNIEKVPSTGRGGYECKPKLPFKRYWNVELWKSLFSTLLNAPSCGSDVAALRSLRTSFCEYLGGNRQLIGKLNQQLTKQKASLCSS</sequence>
<evidence type="ECO:0000313" key="8">
    <source>
        <dbReference type="EMBL" id="TVU38985.1"/>
    </source>
</evidence>
<evidence type="ECO:0000256" key="3">
    <source>
        <dbReference type="ARBA" id="ARBA00022838"/>
    </source>
</evidence>
<feature type="compositionally biased region" description="Low complexity" evidence="5">
    <location>
        <begin position="14"/>
        <end position="28"/>
    </location>
</feature>
<evidence type="ECO:0000259" key="7">
    <source>
        <dbReference type="PROSITE" id="PS51489"/>
    </source>
</evidence>
<dbReference type="GO" id="GO:0004672">
    <property type="term" value="F:protein kinase activity"/>
    <property type="evidence" value="ECO:0007669"/>
    <property type="project" value="InterPro"/>
</dbReference>
<feature type="domain" description="Protein kinase" evidence="6">
    <location>
        <begin position="251"/>
        <end position="555"/>
    </location>
</feature>
<dbReference type="AlphaFoldDB" id="A0A5J9VTT8"/>
<dbReference type="InterPro" id="IPR008271">
    <property type="entry name" value="Ser/Thr_kinase_AS"/>
</dbReference>
<organism evidence="8 9">
    <name type="scientific">Eragrostis curvula</name>
    <name type="common">weeping love grass</name>
    <dbReference type="NCBI Taxonomy" id="38414"/>
    <lineage>
        <taxon>Eukaryota</taxon>
        <taxon>Viridiplantae</taxon>
        <taxon>Streptophyta</taxon>
        <taxon>Embryophyta</taxon>
        <taxon>Tracheophyta</taxon>
        <taxon>Spermatophyta</taxon>
        <taxon>Magnoliopsida</taxon>
        <taxon>Liliopsida</taxon>
        <taxon>Poales</taxon>
        <taxon>Poaceae</taxon>
        <taxon>PACMAD clade</taxon>
        <taxon>Chloridoideae</taxon>
        <taxon>Eragrostideae</taxon>
        <taxon>Eragrostidinae</taxon>
        <taxon>Eragrostis</taxon>
    </lineage>
</organism>
<feature type="domain" description="BUB1 N-terminal" evidence="7">
    <location>
        <begin position="15"/>
        <end position="187"/>
    </location>
</feature>
<name>A0A5J9VTT8_9POAL</name>
<dbReference type="PANTHER" id="PTHR14030:SF4">
    <property type="entry name" value="BUB1 KINASE, ISOFORM A-RELATED"/>
    <property type="match status" value="1"/>
</dbReference>
<dbReference type="Proteomes" id="UP000324897">
    <property type="component" value="Chromosome 4"/>
</dbReference>
<keyword evidence="3" id="KW-0995">Kinetochore</keyword>
<evidence type="ECO:0000313" key="9">
    <source>
        <dbReference type="Proteomes" id="UP000324897"/>
    </source>
</evidence>
<reference evidence="8 9" key="1">
    <citation type="journal article" date="2019" name="Sci. Rep.">
        <title>A high-quality genome of Eragrostis curvula grass provides insights into Poaceae evolution and supports new strategies to enhance forage quality.</title>
        <authorList>
            <person name="Carballo J."/>
            <person name="Santos B.A.C.M."/>
            <person name="Zappacosta D."/>
            <person name="Garbus I."/>
            <person name="Selva J.P."/>
            <person name="Gallo C.A."/>
            <person name="Diaz A."/>
            <person name="Albertini E."/>
            <person name="Caccamo M."/>
            <person name="Echenique V."/>
        </authorList>
    </citation>
    <scope>NUCLEOTIDE SEQUENCE [LARGE SCALE GENOMIC DNA]</scope>
    <source>
        <strain evidence="9">cv. Victoria</strain>
        <tissue evidence="8">Leaf</tissue>
    </source>
</reference>
<dbReference type="GO" id="GO:0007094">
    <property type="term" value="P:mitotic spindle assembly checkpoint signaling"/>
    <property type="evidence" value="ECO:0007669"/>
    <property type="project" value="InterPro"/>
</dbReference>
<dbReference type="OrthoDB" id="248495at2759"/>
<dbReference type="Gene3D" id="1.25.40.430">
    <property type="match status" value="1"/>
</dbReference>
<dbReference type="PANTHER" id="PTHR14030">
    <property type="entry name" value="MITOTIC CHECKPOINT SERINE/THREONINE-PROTEIN KINASE BUB1"/>
    <property type="match status" value="1"/>
</dbReference>
<dbReference type="SMART" id="SM00777">
    <property type="entry name" value="Mad3_BUB1_I"/>
    <property type="match status" value="1"/>
</dbReference>
<feature type="region of interest" description="Disordered" evidence="5">
    <location>
        <begin position="1"/>
        <end position="34"/>
    </location>
</feature>
<evidence type="ECO:0008006" key="10">
    <source>
        <dbReference type="Google" id="ProtNLM"/>
    </source>
</evidence>
<protein>
    <recommendedName>
        <fullName evidence="10">Protein kinase domain-containing protein</fullName>
    </recommendedName>
</protein>
<dbReference type="InterPro" id="IPR013212">
    <property type="entry name" value="Mad3/Bub1_I"/>
</dbReference>
<dbReference type="InterPro" id="IPR000719">
    <property type="entry name" value="Prot_kinase_dom"/>
</dbReference>
<dbReference type="GO" id="GO:0032991">
    <property type="term" value="C:protein-containing complex"/>
    <property type="evidence" value="ECO:0007669"/>
    <property type="project" value="UniProtKB-ARBA"/>
</dbReference>
<keyword evidence="9" id="KW-1185">Reference proteome</keyword>
<dbReference type="PROSITE" id="PS51489">
    <property type="entry name" value="BUB1_N"/>
    <property type="match status" value="1"/>
</dbReference>
<dbReference type="PROSITE" id="PS00108">
    <property type="entry name" value="PROTEIN_KINASE_ST"/>
    <property type="match status" value="1"/>
</dbReference>
<dbReference type="Gramene" id="TVU38985">
    <property type="protein sequence ID" value="TVU38985"/>
    <property type="gene ID" value="EJB05_12383"/>
</dbReference>
<dbReference type="Pfam" id="PF08311">
    <property type="entry name" value="Mad3_BUB1_I"/>
    <property type="match status" value="1"/>
</dbReference>
<dbReference type="GO" id="GO:0005524">
    <property type="term" value="F:ATP binding"/>
    <property type="evidence" value="ECO:0007669"/>
    <property type="project" value="InterPro"/>
</dbReference>
<evidence type="ECO:0000259" key="6">
    <source>
        <dbReference type="PROSITE" id="PS50011"/>
    </source>
</evidence>
<dbReference type="GO" id="GO:0051754">
    <property type="term" value="P:meiotic sister chromatid cohesion, centromeric"/>
    <property type="evidence" value="ECO:0007669"/>
    <property type="project" value="TreeGrafter"/>
</dbReference>
<dbReference type="PROSITE" id="PS50011">
    <property type="entry name" value="PROTEIN_KINASE_DOM"/>
    <property type="match status" value="1"/>
</dbReference>
<evidence type="ECO:0000256" key="4">
    <source>
        <dbReference type="ARBA" id="ARBA00023328"/>
    </source>
</evidence>
<accession>A0A5J9VTT8</accession>
<dbReference type="GO" id="GO:0000776">
    <property type="term" value="C:kinetochore"/>
    <property type="evidence" value="ECO:0007669"/>
    <property type="project" value="UniProtKB-KW"/>
</dbReference>
<dbReference type="Pfam" id="PF00069">
    <property type="entry name" value="Pkinase"/>
    <property type="match status" value="1"/>
</dbReference>
<evidence type="ECO:0000256" key="1">
    <source>
        <dbReference type="ARBA" id="ARBA00004629"/>
    </source>
</evidence>
<dbReference type="SMART" id="SM00220">
    <property type="entry name" value="S_TKc"/>
    <property type="match status" value="1"/>
</dbReference>
<keyword evidence="4" id="KW-0137">Centromere</keyword>
<dbReference type="Gene3D" id="1.10.510.10">
    <property type="entry name" value="Transferase(Phosphotransferase) domain 1"/>
    <property type="match status" value="1"/>
</dbReference>
<dbReference type="InterPro" id="IPR015661">
    <property type="entry name" value="Bub1/Mad3"/>
</dbReference>
<dbReference type="SUPFAM" id="SSF56112">
    <property type="entry name" value="Protein kinase-like (PK-like)"/>
    <property type="match status" value="1"/>
</dbReference>
<evidence type="ECO:0000256" key="2">
    <source>
        <dbReference type="ARBA" id="ARBA00022454"/>
    </source>
</evidence>
<dbReference type="InterPro" id="IPR011009">
    <property type="entry name" value="Kinase-like_dom_sf"/>
</dbReference>
<gene>
    <name evidence="8" type="ORF">EJB05_12383</name>
</gene>
<proteinExistence type="predicted"/>
<dbReference type="EMBL" id="RWGY01000007">
    <property type="protein sequence ID" value="TVU38985.1"/>
    <property type="molecule type" value="Genomic_DNA"/>
</dbReference>
<comment type="caution">
    <text evidence="8">The sequence shown here is derived from an EMBL/GenBank/DDBJ whole genome shotgun (WGS) entry which is preliminary data.</text>
</comment>